<dbReference type="STRING" id="38654.A0A3Q0H2N9"/>
<dbReference type="CTD" id="286006"/>
<dbReference type="AlphaFoldDB" id="A0A3Q0H2N9"/>
<dbReference type="PANTHER" id="PTHR36475:SF1">
    <property type="entry name" value="LEUCINE-RICH SINGLE-PASS MEMBRANE PROTEIN 1"/>
    <property type="match status" value="1"/>
</dbReference>
<name>A0A3Q0H2N9_ALLSI</name>
<sequence length="166" mass="18830">MVTLNSLLQTMREVKCMMESSSLEIALENDTQEEGKLYEVDSLNNLNKLNVCSDGAQHLLNREEENTGDGWMTWSSIRSQCVFFVTLIITLIVSLALVSFVIILIIQTGKKMDQVSSRLEFERKNIEELKKINNLLLKHLNQSGIMEKKGDLVTGQTPSVPVLHEY</sequence>
<reference evidence="3" key="1">
    <citation type="submission" date="2025-08" db="UniProtKB">
        <authorList>
            <consortium name="RefSeq"/>
        </authorList>
    </citation>
    <scope>IDENTIFICATION</scope>
</reference>
<dbReference type="Pfam" id="PF15145">
    <property type="entry name" value="DUF4577"/>
    <property type="match status" value="1"/>
</dbReference>
<feature type="transmembrane region" description="Helical" evidence="1">
    <location>
        <begin position="82"/>
        <end position="106"/>
    </location>
</feature>
<proteinExistence type="predicted"/>
<keyword evidence="1" id="KW-0812">Transmembrane</keyword>
<organism evidence="2 3">
    <name type="scientific">Alligator sinensis</name>
    <name type="common">Chinese alligator</name>
    <dbReference type="NCBI Taxonomy" id="38654"/>
    <lineage>
        <taxon>Eukaryota</taxon>
        <taxon>Metazoa</taxon>
        <taxon>Chordata</taxon>
        <taxon>Craniata</taxon>
        <taxon>Vertebrata</taxon>
        <taxon>Euteleostomi</taxon>
        <taxon>Archelosauria</taxon>
        <taxon>Archosauria</taxon>
        <taxon>Crocodylia</taxon>
        <taxon>Alligatoridae</taxon>
        <taxon>Alligatorinae</taxon>
        <taxon>Alligator</taxon>
    </lineage>
</organism>
<keyword evidence="2" id="KW-1185">Reference proteome</keyword>
<evidence type="ECO:0000313" key="3">
    <source>
        <dbReference type="RefSeq" id="XP_025064653.1"/>
    </source>
</evidence>
<keyword evidence="1" id="KW-1133">Transmembrane helix</keyword>
<keyword evidence="1" id="KW-0472">Membrane</keyword>
<accession>A0A3Q0H2N9</accession>
<evidence type="ECO:0000313" key="2">
    <source>
        <dbReference type="Proteomes" id="UP000189705"/>
    </source>
</evidence>
<dbReference type="PANTHER" id="PTHR36475">
    <property type="entry name" value="LEUCINE-RICH SINGLE-PASS MEMBRANE PROTEIN 1"/>
    <property type="match status" value="1"/>
</dbReference>
<dbReference type="RefSeq" id="XP_025064653.1">
    <property type="nucleotide sequence ID" value="XM_025208868.1"/>
</dbReference>
<dbReference type="InterPro" id="IPR028099">
    <property type="entry name" value="DUF4577"/>
</dbReference>
<evidence type="ECO:0000256" key="1">
    <source>
        <dbReference type="SAM" id="Phobius"/>
    </source>
</evidence>
<dbReference type="Proteomes" id="UP000189705">
    <property type="component" value="Unplaced"/>
</dbReference>
<protein>
    <submittedName>
        <fullName evidence="3">Leucine-rich single-pass membrane protein 1 isoform X1</fullName>
    </submittedName>
</protein>
<dbReference type="InParanoid" id="A0A3Q0H2N9"/>
<dbReference type="GeneID" id="102383667"/>
<gene>
    <name evidence="3" type="primary">LSMEM1</name>
</gene>